<dbReference type="OrthoDB" id="9799372at2"/>
<organism evidence="3 4">
    <name type="scientific">Williamsia limnetica</name>
    <dbReference type="NCBI Taxonomy" id="882452"/>
    <lineage>
        <taxon>Bacteria</taxon>
        <taxon>Bacillati</taxon>
        <taxon>Actinomycetota</taxon>
        <taxon>Actinomycetes</taxon>
        <taxon>Mycobacteriales</taxon>
        <taxon>Nocardiaceae</taxon>
        <taxon>Williamsia</taxon>
    </lineage>
</organism>
<dbReference type="InterPro" id="IPR023485">
    <property type="entry name" value="Ptyr_pPase"/>
</dbReference>
<evidence type="ECO:0000259" key="2">
    <source>
        <dbReference type="SMART" id="SM00226"/>
    </source>
</evidence>
<evidence type="ECO:0000256" key="1">
    <source>
        <dbReference type="ARBA" id="ARBA00022849"/>
    </source>
</evidence>
<evidence type="ECO:0000313" key="4">
    <source>
        <dbReference type="Proteomes" id="UP000247591"/>
    </source>
</evidence>
<name>A0A318RQ68_WILLI</name>
<dbReference type="GO" id="GO:0046685">
    <property type="term" value="P:response to arsenic-containing substance"/>
    <property type="evidence" value="ECO:0007669"/>
    <property type="project" value="UniProtKB-KW"/>
</dbReference>
<dbReference type="PANTHER" id="PTHR43428">
    <property type="entry name" value="ARSENATE REDUCTASE"/>
    <property type="match status" value="1"/>
</dbReference>
<protein>
    <submittedName>
        <fullName evidence="3">Arsenate-mycothiol transferase</fullName>
    </submittedName>
</protein>
<keyword evidence="1" id="KW-0059">Arsenical resistance</keyword>
<dbReference type="EMBL" id="QJSP01000003">
    <property type="protein sequence ID" value="PYE19236.1"/>
    <property type="molecule type" value="Genomic_DNA"/>
</dbReference>
<dbReference type="RefSeq" id="WP_110468472.1">
    <property type="nucleotide sequence ID" value="NZ_QJSP01000003.1"/>
</dbReference>
<sequence length="139" mass="14543">MSTPPTVLFVCVSNRGKSVMAQGLSNRMAGAAITAISAGTDAAVGGHVNELSAQTLAEVGVSVDDHQPQQLTDDLMRSADLVVVLGTSAKVIAPQGTVVEVWETVEPSSRGVDGLDRMRLIRDDIADRVTDLTARLTNS</sequence>
<reference evidence="3 4" key="1">
    <citation type="submission" date="2018-06" db="EMBL/GenBank/DDBJ databases">
        <title>Genomic Encyclopedia of Type Strains, Phase IV (KMG-IV): sequencing the most valuable type-strain genomes for metagenomic binning, comparative biology and taxonomic classification.</title>
        <authorList>
            <person name="Goeker M."/>
        </authorList>
    </citation>
    <scope>NUCLEOTIDE SEQUENCE [LARGE SCALE GENOMIC DNA]</scope>
    <source>
        <strain evidence="3 4">DSM 45521</strain>
    </source>
</reference>
<dbReference type="Gene3D" id="3.40.50.2300">
    <property type="match status" value="1"/>
</dbReference>
<dbReference type="GO" id="GO:0016740">
    <property type="term" value="F:transferase activity"/>
    <property type="evidence" value="ECO:0007669"/>
    <property type="project" value="UniProtKB-KW"/>
</dbReference>
<evidence type="ECO:0000313" key="3">
    <source>
        <dbReference type="EMBL" id="PYE19236.1"/>
    </source>
</evidence>
<dbReference type="Proteomes" id="UP000247591">
    <property type="component" value="Unassembled WGS sequence"/>
</dbReference>
<dbReference type="AlphaFoldDB" id="A0A318RQ68"/>
<dbReference type="SUPFAM" id="SSF52788">
    <property type="entry name" value="Phosphotyrosine protein phosphatases I"/>
    <property type="match status" value="1"/>
</dbReference>
<gene>
    <name evidence="3" type="ORF">DFR67_103147</name>
</gene>
<proteinExistence type="predicted"/>
<dbReference type="PANTHER" id="PTHR43428:SF1">
    <property type="entry name" value="ARSENATE REDUCTASE"/>
    <property type="match status" value="1"/>
</dbReference>
<comment type="caution">
    <text evidence="3">The sequence shown here is derived from an EMBL/GenBank/DDBJ whole genome shotgun (WGS) entry which is preliminary data.</text>
</comment>
<dbReference type="Pfam" id="PF01451">
    <property type="entry name" value="LMWPc"/>
    <property type="match status" value="1"/>
</dbReference>
<keyword evidence="4" id="KW-1185">Reference proteome</keyword>
<feature type="domain" description="Phosphotyrosine protein phosphatase I" evidence="2">
    <location>
        <begin position="5"/>
        <end position="135"/>
    </location>
</feature>
<dbReference type="SMART" id="SM00226">
    <property type="entry name" value="LMWPc"/>
    <property type="match status" value="1"/>
</dbReference>
<keyword evidence="3" id="KW-0808">Transferase</keyword>
<accession>A0A318RQ68</accession>
<dbReference type="InterPro" id="IPR036196">
    <property type="entry name" value="Ptyr_pPase_sf"/>
</dbReference>